<dbReference type="OrthoDB" id="190848at2"/>
<reference evidence="1 2" key="1">
    <citation type="submission" date="2019-05" db="EMBL/GenBank/DDBJ databases">
        <title>Draft Whole-Genome sequence of the green sulfur bacterium Chlorobaculum thiosulfatiphilum DSM 249.</title>
        <authorList>
            <person name="Meyer T.E."/>
            <person name="Kyndt J.A."/>
        </authorList>
    </citation>
    <scope>NUCLEOTIDE SEQUENCE [LARGE SCALE GENOMIC DNA]</scope>
    <source>
        <strain evidence="1 2">DSM 249</strain>
    </source>
</reference>
<evidence type="ECO:0000313" key="1">
    <source>
        <dbReference type="EMBL" id="TNJ36567.1"/>
    </source>
</evidence>
<protein>
    <recommendedName>
        <fullName evidence="3">DUF2971 domain-containing protein</fullName>
    </recommendedName>
</protein>
<organism evidence="1 2">
    <name type="scientific">Chlorobaculum thiosulfatiphilum</name>
    <name type="common">Chlorobium limicola f.sp. thiosulfatophilum</name>
    <dbReference type="NCBI Taxonomy" id="115852"/>
    <lineage>
        <taxon>Bacteria</taxon>
        <taxon>Pseudomonadati</taxon>
        <taxon>Chlorobiota</taxon>
        <taxon>Chlorobiia</taxon>
        <taxon>Chlorobiales</taxon>
        <taxon>Chlorobiaceae</taxon>
        <taxon>Chlorobaculum</taxon>
    </lineage>
</organism>
<dbReference type="AlphaFoldDB" id="A0A5C4S0J7"/>
<evidence type="ECO:0000313" key="2">
    <source>
        <dbReference type="Proteomes" id="UP000308271"/>
    </source>
</evidence>
<comment type="caution">
    <text evidence="1">The sequence shown here is derived from an EMBL/GenBank/DDBJ whole genome shotgun (WGS) entry which is preliminary data.</text>
</comment>
<dbReference type="Proteomes" id="UP000308271">
    <property type="component" value="Unassembled WGS sequence"/>
</dbReference>
<proteinExistence type="predicted"/>
<name>A0A5C4S0J7_CHLTI</name>
<gene>
    <name evidence="1" type="ORF">FGF66_11765</name>
</gene>
<dbReference type="RefSeq" id="WP_139457825.1">
    <property type="nucleotide sequence ID" value="NZ_VDCH01000038.1"/>
</dbReference>
<evidence type="ECO:0008006" key="3">
    <source>
        <dbReference type="Google" id="ProtNLM"/>
    </source>
</evidence>
<keyword evidence="2" id="KW-1185">Reference proteome</keyword>
<sequence>MSTEDVHISAKFGILLSSKYSEIIRRYIIMTIVYKYLGLSTCRQKQNVERGLISGELWFSKFFDQNDPMEGIFWHENGLEKVAKQITSNKNKYVICSFGSNAQNTLLWSYYANGFRGVCMGFEVDDKLSDILVEPINYVRMSEFKEAVINEKPPQEIAKEVITRKLDFWKKEGEKRLLKEAKSGFVKVGQCTSLYFGMNIGKNELNEVIEYINCSDFRASLKRAI</sequence>
<dbReference type="EMBL" id="VDCH01000038">
    <property type="protein sequence ID" value="TNJ36567.1"/>
    <property type="molecule type" value="Genomic_DNA"/>
</dbReference>
<accession>A0A5C4S0J7</accession>